<protein>
    <submittedName>
        <fullName evidence="2">DA-P36 family member</fullName>
    </submittedName>
</protein>
<proteinExistence type="predicted"/>
<organism evidence="2">
    <name type="scientific">Rhipicephalus appendiculatus</name>
    <name type="common">Brown ear tick</name>
    <dbReference type="NCBI Taxonomy" id="34631"/>
    <lineage>
        <taxon>Eukaryota</taxon>
        <taxon>Metazoa</taxon>
        <taxon>Ecdysozoa</taxon>
        <taxon>Arthropoda</taxon>
        <taxon>Chelicerata</taxon>
        <taxon>Arachnida</taxon>
        <taxon>Acari</taxon>
        <taxon>Parasitiformes</taxon>
        <taxon>Ixodida</taxon>
        <taxon>Ixodoidea</taxon>
        <taxon>Ixodidae</taxon>
        <taxon>Rhipicephalinae</taxon>
        <taxon>Rhipicephalus</taxon>
        <taxon>Rhipicephalus</taxon>
    </lineage>
</organism>
<dbReference type="AlphaFoldDB" id="A0A131YJG2"/>
<sequence length="238" mass="26192">MKTIIPVALLALVFLNTPTEGTDVPQLQYTYDAPKLVNLTEKAAKLIKDIVGSRTLKNFSFTDGDRLSYEHAVTSKVSPLSYGTGCEDTSPFQNSKCKEMFNWQIDNGIVTPLDLLVNVTVSVVSKGEPETLLLNLNGAPNITWTPNAGDQKDAAVRTAIVKQECKFSALTTFTGYIYYEADTRYSRGDVSGKDAVGIIYLENKQEGLVKLGDSLLYNVTGTFRRQLICASEDVTRDQ</sequence>
<keyword evidence="1" id="KW-0732">Signal</keyword>
<evidence type="ECO:0000256" key="1">
    <source>
        <dbReference type="SAM" id="SignalP"/>
    </source>
</evidence>
<dbReference type="EMBL" id="GEDV01010496">
    <property type="protein sequence ID" value="JAP78061.1"/>
    <property type="molecule type" value="Transcribed_RNA"/>
</dbReference>
<evidence type="ECO:0000313" key="2">
    <source>
        <dbReference type="EMBL" id="JAP78061.1"/>
    </source>
</evidence>
<feature type="signal peptide" evidence="1">
    <location>
        <begin position="1"/>
        <end position="21"/>
    </location>
</feature>
<accession>A0A131YJG2</accession>
<name>A0A131YJG2_RHIAP</name>
<feature type="chain" id="PRO_5007285338" evidence="1">
    <location>
        <begin position="22"/>
        <end position="238"/>
    </location>
</feature>
<reference evidence="2" key="1">
    <citation type="journal article" date="2016" name="Ticks Tick Borne Dis.">
        <title>De novo assembly and annotation of the salivary gland transcriptome of Rhipicephalus appendiculatus male and female ticks during blood feeding.</title>
        <authorList>
            <person name="de Castro M.H."/>
            <person name="de Klerk D."/>
            <person name="Pienaar R."/>
            <person name="Latif A.A."/>
            <person name="Rees D.J."/>
            <person name="Mans B.J."/>
        </authorList>
    </citation>
    <scope>NUCLEOTIDE SEQUENCE</scope>
    <source>
        <tissue evidence="2">Salivary glands</tissue>
    </source>
</reference>